<dbReference type="Proteomes" id="UP000473574">
    <property type="component" value="Unassembled WGS sequence"/>
</dbReference>
<organism evidence="1 2">
    <name type="scientific">Adonisia turfae CCMR0082</name>
    <dbReference type="NCBI Taxonomy" id="2304604"/>
    <lineage>
        <taxon>Bacteria</taxon>
        <taxon>Bacillati</taxon>
        <taxon>Cyanobacteriota</taxon>
        <taxon>Adonisia</taxon>
        <taxon>Adonisia turfae</taxon>
    </lineage>
</organism>
<dbReference type="AlphaFoldDB" id="A0A6M0SIN7"/>
<evidence type="ECO:0000313" key="1">
    <source>
        <dbReference type="EMBL" id="NEZ67841.1"/>
    </source>
</evidence>
<comment type="caution">
    <text evidence="1">The sequence shown here is derived from an EMBL/GenBank/DDBJ whole genome shotgun (WGS) entry which is preliminary data.</text>
</comment>
<gene>
    <name evidence="1" type="ORF">D0962_34660</name>
</gene>
<sequence>MTPTELKANFDRSYAGVHQPMPDIDAYIAGEDDIPEVEYEIPLGTFDLPEDAALKMIEAQVYYWEHYGWLKAAIQAIHEIAGKEQYELAQRYAQWLEAELPKGYEEVEATKDLCAWAKGDFPKEKITRQNKMIDMLKNRNFEPVPAWKTDGSLVSA</sequence>
<protein>
    <submittedName>
        <fullName evidence="1">Uncharacterized protein</fullName>
    </submittedName>
</protein>
<dbReference type="RefSeq" id="WP_163671121.1">
    <property type="nucleotide sequence ID" value="NZ_QZCE01000002.1"/>
</dbReference>
<evidence type="ECO:0000313" key="2">
    <source>
        <dbReference type="Proteomes" id="UP000473574"/>
    </source>
</evidence>
<dbReference type="EMBL" id="QZCE01000002">
    <property type="protein sequence ID" value="NEZ67841.1"/>
    <property type="molecule type" value="Genomic_DNA"/>
</dbReference>
<accession>A0A6M0SIN7</accession>
<name>A0A6M0SIN7_9CYAN</name>
<proteinExistence type="predicted"/>
<reference evidence="1 2" key="1">
    <citation type="journal article" date="2020" name="Microb. Ecol.">
        <title>Ecogenomics of the Marine Benthic Filamentous Cyanobacterium Adonisia.</title>
        <authorList>
            <person name="Walter J.M."/>
            <person name="Coutinho F.H."/>
            <person name="Leomil L."/>
            <person name="Hargreaves P.I."/>
            <person name="Campeao M.E."/>
            <person name="Vieira V.V."/>
            <person name="Silva B.S."/>
            <person name="Fistarol G.O."/>
            <person name="Salomon P.S."/>
            <person name="Sawabe T."/>
            <person name="Mino S."/>
            <person name="Hosokawa M."/>
            <person name="Miyashita H."/>
            <person name="Maruyama F."/>
            <person name="van Verk M.C."/>
            <person name="Dutilh B.E."/>
            <person name="Thompson C.C."/>
            <person name="Thompson F.L."/>
        </authorList>
    </citation>
    <scope>NUCLEOTIDE SEQUENCE [LARGE SCALE GENOMIC DNA]</scope>
    <source>
        <strain evidence="1 2">CCMR0082</strain>
    </source>
</reference>